<gene>
    <name evidence="2" type="ORF">GCE9029_00263</name>
</gene>
<evidence type="ECO:0000313" key="2">
    <source>
        <dbReference type="EMBL" id="CZF77532.1"/>
    </source>
</evidence>
<name>A0A128ESI0_9GAMM</name>
<sequence length="581" mass="62367">MFIKKKLIEAVSTSTSKALFFSLGAATLSSQVFAVGISDAKFIELGGSLSNDQATVRKVYDHLNQISREQRFDAVGRIIAGGALCTATWLGNEGDKAVILTAAHCVQGDNKAQESVYTGQNVSFRTGDGRLIASGTATTHFIGYTGCHSDIAIVKAPLLTSPINAKGGAVPQPVIADAPDFNQYVGKPMTLAGYGIQGTPSLGKVSSGRAYGLGHISRDVGGCLRNPANTEEAWAFGAPGDSGSTTWQWREGQFVGVGVTSWWAGWNGRQSGHGRVAPYQDWMKKTYPEISTITRTRTLTETENVVLNDVEARVKGTVYYLAGNNVSGPTSRKWVYPRGFSALSVPMVNQTTGQTHNIKLRAQRQTWCGWGEINNGVYCSPDASKGGLKVWFDANDNAAAPAGLYQADFSLAAKGWHDHSYNADIALKANILVGSDSALEGTVTASSAATTIRYDSTVNGSVYYLPEGNVQSNASGRVWSGHFNTWTSLDVPAINKKTKESATVTLRASRYVGCGWSVMNNGVYCSNGANYGQLRVSYHPEDNATLPVGDYETLFNIRARGWHSGFNKLLTFKLDVEKGAQ</sequence>
<dbReference type="Pfam" id="PF13365">
    <property type="entry name" value="Trypsin_2"/>
    <property type="match status" value="1"/>
</dbReference>
<evidence type="ECO:0000259" key="1">
    <source>
        <dbReference type="PROSITE" id="PS50240"/>
    </source>
</evidence>
<dbReference type="Gene3D" id="2.40.10.10">
    <property type="entry name" value="Trypsin-like serine proteases"/>
    <property type="match status" value="1"/>
</dbReference>
<organism evidence="2 3">
    <name type="scientific">Grimontia celer</name>
    <dbReference type="NCBI Taxonomy" id="1796497"/>
    <lineage>
        <taxon>Bacteria</taxon>
        <taxon>Pseudomonadati</taxon>
        <taxon>Pseudomonadota</taxon>
        <taxon>Gammaproteobacteria</taxon>
        <taxon>Vibrionales</taxon>
        <taxon>Vibrionaceae</taxon>
        <taxon>Grimontia</taxon>
    </lineage>
</organism>
<dbReference type="InterPro" id="IPR043504">
    <property type="entry name" value="Peptidase_S1_PA_chymotrypsin"/>
</dbReference>
<dbReference type="GO" id="GO:0006508">
    <property type="term" value="P:proteolysis"/>
    <property type="evidence" value="ECO:0007669"/>
    <property type="project" value="InterPro"/>
</dbReference>
<dbReference type="GO" id="GO:0004252">
    <property type="term" value="F:serine-type endopeptidase activity"/>
    <property type="evidence" value="ECO:0007669"/>
    <property type="project" value="InterPro"/>
</dbReference>
<dbReference type="InterPro" id="IPR018114">
    <property type="entry name" value="TRYPSIN_HIS"/>
</dbReference>
<reference evidence="3" key="1">
    <citation type="submission" date="2016-02" db="EMBL/GenBank/DDBJ databases">
        <authorList>
            <person name="Rodrigo-Torres Lidia"/>
            <person name="Arahal R.David."/>
        </authorList>
    </citation>
    <scope>NUCLEOTIDE SEQUENCE [LARGE SCALE GENOMIC DNA]</scope>
    <source>
        <strain evidence="3">CECT 9029</strain>
    </source>
</reference>
<dbReference type="PROSITE" id="PS50240">
    <property type="entry name" value="TRYPSIN_DOM"/>
    <property type="match status" value="1"/>
</dbReference>
<protein>
    <recommendedName>
        <fullName evidence="1">Peptidase S1 domain-containing protein</fullName>
    </recommendedName>
</protein>
<proteinExistence type="predicted"/>
<accession>A0A128ESI0</accession>
<dbReference type="InterPro" id="IPR009003">
    <property type="entry name" value="Peptidase_S1_PA"/>
</dbReference>
<evidence type="ECO:0000313" key="3">
    <source>
        <dbReference type="Proteomes" id="UP000071641"/>
    </source>
</evidence>
<dbReference type="EMBL" id="FIZX01000001">
    <property type="protein sequence ID" value="CZF77532.1"/>
    <property type="molecule type" value="Genomic_DNA"/>
</dbReference>
<dbReference type="RefSeq" id="WP_157487756.1">
    <property type="nucleotide sequence ID" value="NZ_FIZX01000001.1"/>
</dbReference>
<dbReference type="Proteomes" id="UP000071641">
    <property type="component" value="Unassembled WGS sequence"/>
</dbReference>
<dbReference type="STRING" id="1796497.GCE9029_00263"/>
<dbReference type="OrthoDB" id="5823794at2"/>
<feature type="domain" description="Peptidase S1" evidence="1">
    <location>
        <begin position="44"/>
        <end position="288"/>
    </location>
</feature>
<keyword evidence="3" id="KW-1185">Reference proteome</keyword>
<dbReference type="SUPFAM" id="SSF50494">
    <property type="entry name" value="Trypsin-like serine proteases"/>
    <property type="match status" value="1"/>
</dbReference>
<dbReference type="PROSITE" id="PS00134">
    <property type="entry name" value="TRYPSIN_HIS"/>
    <property type="match status" value="1"/>
</dbReference>
<dbReference type="InterPro" id="IPR001254">
    <property type="entry name" value="Trypsin_dom"/>
</dbReference>
<dbReference type="AlphaFoldDB" id="A0A128ESI0"/>